<proteinExistence type="predicted"/>
<dbReference type="Proteomes" id="UP000265836">
    <property type="component" value="Unassembled WGS sequence"/>
</dbReference>
<reference evidence="1 2" key="1">
    <citation type="submission" date="2018-08" db="EMBL/GenBank/DDBJ databases">
        <title>Genome sequencing of rice bacterial endophytes.</title>
        <authorList>
            <person name="Venturi V."/>
        </authorList>
    </citation>
    <scope>NUCLEOTIDE SEQUENCE [LARGE SCALE GENOMIC DNA]</scope>
    <source>
        <strain evidence="1 2">E1205</strain>
    </source>
</reference>
<gene>
    <name evidence="1" type="ORF">DFO61_2923</name>
</gene>
<evidence type="ECO:0000313" key="1">
    <source>
        <dbReference type="EMBL" id="RIA22249.1"/>
    </source>
</evidence>
<protein>
    <submittedName>
        <fullName evidence="1">Uncharacterized protein</fullName>
    </submittedName>
</protein>
<accession>A0A397MEZ7</accession>
<name>A0A397MEZ7_ECTOL</name>
<comment type="caution">
    <text evidence="1">The sequence shown here is derived from an EMBL/GenBank/DDBJ whole genome shotgun (WGS) entry which is preliminary data.</text>
</comment>
<organism evidence="1 2">
    <name type="scientific">Ectopseudomonas oleovorans</name>
    <name type="common">Pseudomonas oleovorans</name>
    <dbReference type="NCBI Taxonomy" id="301"/>
    <lineage>
        <taxon>Bacteria</taxon>
        <taxon>Pseudomonadati</taxon>
        <taxon>Pseudomonadota</taxon>
        <taxon>Gammaproteobacteria</taxon>
        <taxon>Pseudomonadales</taxon>
        <taxon>Pseudomonadaceae</taxon>
        <taxon>Ectopseudomonas</taxon>
    </lineage>
</organism>
<evidence type="ECO:0000313" key="2">
    <source>
        <dbReference type="Proteomes" id="UP000265836"/>
    </source>
</evidence>
<dbReference type="AlphaFoldDB" id="A0A397MEZ7"/>
<sequence>MNLMGQGIEEASPDGLHLHLLSVSQAVLEGNRTPETNKALVAIYLRAKECSLARQELVMTIVGCAYLSQRMSPGGLGVRESDFFELACADLEALDSLHTSPLRLYPLLHDYYRSRNDEVAAAAIKAEMKERLSGIQIDVSPLLALPFIVAYELGELDLMRSVVDNLCRRYATDPHLEETVSNAAIYTSSPMLLDCLPAELKQRSLNRPEVKLLMALHDKDSTAVLRAADFLATDKSYDSLCRSYCVAEPLFRYLGLDHETGHFINGCWGSMYFWEASFADQLIEWLPAGDGRKKLLLTFLHFVCIDLPADVVKELAELFEENPSYDSYLELPSTAFEVLDPQIFARFLVDAARMSPDEEFYFGDDDWSWDRFIPALKVFLQTIEPVEREALEQRLEGWGVPVHPTLSQNLAGMSLPDDVRNALAVLEGSLASLEPAQLPYLQLALTRIAGAVPDLVSPAVSHDVSIAAYNKLITPRYLTKVGEDRMRKLAKRYGAAGVLRGIEALMASSGFDSQADNAFDALSMKLVELQGTLQPRRAYLAGVLRKRLPKLNTHWLDQQVVEAMKRGVDIEQMIELAKVVTSWDMWSDGIEDLRPY</sequence>
<dbReference type="EMBL" id="QXDA01000004">
    <property type="protein sequence ID" value="RIA22249.1"/>
    <property type="molecule type" value="Genomic_DNA"/>
</dbReference>